<reference evidence="2" key="1">
    <citation type="journal article" date="2019" name="MBio">
        <title>Comparative genomics for the elucidation of multidrug resistance (MDR) in Candida lusitaniae.</title>
        <authorList>
            <person name="Kannan A."/>
            <person name="Asner S.A."/>
            <person name="Trachsel E."/>
            <person name="Kelly S."/>
            <person name="Parker J."/>
            <person name="Sanglard D."/>
        </authorList>
    </citation>
    <scope>NUCLEOTIDE SEQUENCE [LARGE SCALE GENOMIC DNA]</scope>
    <source>
        <strain evidence="2">P1</strain>
    </source>
</reference>
<sequence>MHRYYRLLNMLERRCVEGSSHHIEIPPACDVALQTAFHHAHKPLVVAVSGAILRVRHSRGLFARAIFARFFFVHAFVALFDFRVHETCALHCTAIVAAGSDDCPQPWLIQMLERQTSYHHGVEQHSECPDICRRTQRWRQRTEKLGRSIRQQTNVQVGKVGVGVCGQGGVLGSKLMECHKPRVTKAGIIFVISVIIVWFGRSWRQMQNAYFAVVGEK</sequence>
<name>A0ACD0WJW9_CLALS</name>
<proteinExistence type="predicted"/>
<gene>
    <name evidence="1" type="ORF">EJF14_30587</name>
</gene>
<dbReference type="EMBL" id="CP038486">
    <property type="protein sequence ID" value="QFZ27609.1"/>
    <property type="molecule type" value="Genomic_DNA"/>
</dbReference>
<accession>A0ACD0WJW9</accession>
<protein>
    <submittedName>
        <fullName evidence="1">Uncharacterized protein</fullName>
    </submittedName>
</protein>
<dbReference type="Proteomes" id="UP000326582">
    <property type="component" value="Chromosome 3"/>
</dbReference>
<organism evidence="1 2">
    <name type="scientific">Clavispora lusitaniae</name>
    <name type="common">Candida lusitaniae</name>
    <dbReference type="NCBI Taxonomy" id="36911"/>
    <lineage>
        <taxon>Eukaryota</taxon>
        <taxon>Fungi</taxon>
        <taxon>Dikarya</taxon>
        <taxon>Ascomycota</taxon>
        <taxon>Saccharomycotina</taxon>
        <taxon>Pichiomycetes</taxon>
        <taxon>Metschnikowiaceae</taxon>
        <taxon>Clavispora</taxon>
    </lineage>
</organism>
<keyword evidence="2" id="KW-1185">Reference proteome</keyword>
<evidence type="ECO:0000313" key="2">
    <source>
        <dbReference type="Proteomes" id="UP000326582"/>
    </source>
</evidence>
<evidence type="ECO:0000313" key="1">
    <source>
        <dbReference type="EMBL" id="QFZ27609.1"/>
    </source>
</evidence>